<dbReference type="GO" id="GO:0016020">
    <property type="term" value="C:membrane"/>
    <property type="evidence" value="ECO:0007669"/>
    <property type="project" value="InterPro"/>
</dbReference>
<dbReference type="InterPro" id="IPR001638">
    <property type="entry name" value="Solute-binding_3/MltF_N"/>
</dbReference>
<dbReference type="AlphaFoldDB" id="A0A1Y0D067"/>
<reference evidence="7" key="1">
    <citation type="submission" date="2017-05" db="EMBL/GenBank/DDBJ databases">
        <authorList>
            <person name="Sung H."/>
        </authorList>
    </citation>
    <scope>NUCLEOTIDE SEQUENCE [LARGE SCALE GENOMIC DNA]</scope>
    <source>
        <strain evidence="7">AMac2203</strain>
    </source>
</reference>
<dbReference type="Pfam" id="PF00497">
    <property type="entry name" value="SBP_bac_3"/>
    <property type="match status" value="1"/>
</dbReference>
<feature type="chain" id="PRO_5013367507" evidence="3">
    <location>
        <begin position="19"/>
        <end position="258"/>
    </location>
</feature>
<dbReference type="PROSITE" id="PS51257">
    <property type="entry name" value="PROKAR_LIPOPROTEIN"/>
    <property type="match status" value="1"/>
</dbReference>
<dbReference type="InterPro" id="IPR001320">
    <property type="entry name" value="Iontro_rcpt_C"/>
</dbReference>
<dbReference type="SMART" id="SM00062">
    <property type="entry name" value="PBPb"/>
    <property type="match status" value="1"/>
</dbReference>
<dbReference type="RefSeq" id="WP_086964513.1">
    <property type="nucleotide sequence ID" value="NZ_CP021376.1"/>
</dbReference>
<evidence type="ECO:0000259" key="5">
    <source>
        <dbReference type="SMART" id="SM00079"/>
    </source>
</evidence>
<feature type="domain" description="Ionotropic glutamate receptor C-terminal" evidence="5">
    <location>
        <begin position="38"/>
        <end position="256"/>
    </location>
</feature>
<dbReference type="Gene3D" id="3.40.190.10">
    <property type="entry name" value="Periplasmic binding protein-like II"/>
    <property type="match status" value="2"/>
</dbReference>
<dbReference type="PANTHER" id="PTHR35936">
    <property type="entry name" value="MEMBRANE-BOUND LYTIC MUREIN TRANSGLYCOSYLASE F"/>
    <property type="match status" value="1"/>
</dbReference>
<name>A0A1Y0D067_9GAMM</name>
<dbReference type="GO" id="GO:0015276">
    <property type="term" value="F:ligand-gated monoatomic ion channel activity"/>
    <property type="evidence" value="ECO:0007669"/>
    <property type="project" value="InterPro"/>
</dbReference>
<keyword evidence="2 3" id="KW-0732">Signal</keyword>
<proteinExistence type="inferred from homology"/>
<dbReference type="PANTHER" id="PTHR35936:SF17">
    <property type="entry name" value="ARGININE-BINDING EXTRACELLULAR PROTEIN ARTP"/>
    <property type="match status" value="1"/>
</dbReference>
<dbReference type="OrthoDB" id="9768183at2"/>
<evidence type="ECO:0000256" key="3">
    <source>
        <dbReference type="SAM" id="SignalP"/>
    </source>
</evidence>
<dbReference type="KEGG" id="ocm:CBP12_11220"/>
<sequence>MNKNLALLSLVAALGLTACDQSTPQTTNDSPTSNQDKVYKVGLDNTYPPFEFTQNGKLVGIDVDLITAIAKDQGFKIDIEQMDFSGIIPAMQAGMLDIGMGGMSITDKRKETVDFSDPYFAAGVSLVVADTNQDITSLSDLSDKKVVVKNGTVGASFADKNTKEYGYSIIQVSDSASMFQEVTNGTADALMEDYPVISYAIATGGLKLKTVGERLTGDDYGISVLKGKNDELLQMINDGLANLKESGEYETIMNTYLD</sequence>
<feature type="signal peptide" evidence="3">
    <location>
        <begin position="1"/>
        <end position="18"/>
    </location>
</feature>
<keyword evidence="7" id="KW-1185">Reference proteome</keyword>
<accession>A0A1Y0D067</accession>
<evidence type="ECO:0000256" key="1">
    <source>
        <dbReference type="ARBA" id="ARBA00010333"/>
    </source>
</evidence>
<comment type="similarity">
    <text evidence="1">Belongs to the bacterial solute-binding protein 3 family.</text>
</comment>
<evidence type="ECO:0000256" key="2">
    <source>
        <dbReference type="ARBA" id="ARBA00022729"/>
    </source>
</evidence>
<dbReference type="SMART" id="SM00079">
    <property type="entry name" value="PBPe"/>
    <property type="match status" value="1"/>
</dbReference>
<evidence type="ECO:0000259" key="4">
    <source>
        <dbReference type="SMART" id="SM00062"/>
    </source>
</evidence>
<dbReference type="Proteomes" id="UP000243793">
    <property type="component" value="Chromosome"/>
</dbReference>
<organism evidence="6 7">
    <name type="scientific">Oceanisphaera avium</name>
    <dbReference type="NCBI Taxonomy" id="1903694"/>
    <lineage>
        <taxon>Bacteria</taxon>
        <taxon>Pseudomonadati</taxon>
        <taxon>Pseudomonadota</taxon>
        <taxon>Gammaproteobacteria</taxon>
        <taxon>Aeromonadales</taxon>
        <taxon>Aeromonadaceae</taxon>
        <taxon>Oceanisphaera</taxon>
    </lineage>
</organism>
<dbReference type="SUPFAM" id="SSF53850">
    <property type="entry name" value="Periplasmic binding protein-like II"/>
    <property type="match status" value="1"/>
</dbReference>
<gene>
    <name evidence="6" type="ORF">CBP12_11220</name>
</gene>
<feature type="domain" description="Solute-binding protein family 3/N-terminal" evidence="4">
    <location>
        <begin position="38"/>
        <end position="258"/>
    </location>
</feature>
<evidence type="ECO:0000313" key="6">
    <source>
        <dbReference type="EMBL" id="ART80644.1"/>
    </source>
</evidence>
<dbReference type="EMBL" id="CP021376">
    <property type="protein sequence ID" value="ART80644.1"/>
    <property type="molecule type" value="Genomic_DNA"/>
</dbReference>
<protein>
    <submittedName>
        <fullName evidence="6">Glutamine ABC transporter substrate-binding protein</fullName>
    </submittedName>
</protein>
<evidence type="ECO:0000313" key="7">
    <source>
        <dbReference type="Proteomes" id="UP000243793"/>
    </source>
</evidence>